<protein>
    <submittedName>
        <fullName evidence="1">Uncharacterized protein</fullName>
    </submittedName>
</protein>
<dbReference type="Proteomes" id="UP001488838">
    <property type="component" value="Unassembled WGS sequence"/>
</dbReference>
<sequence>MNKADSHSPAQPHSAVVDGLYNTQRVDRQDREGFCLCGFLIPESPQL</sequence>
<comment type="caution">
    <text evidence="1">The sequence shown here is derived from an EMBL/GenBank/DDBJ whole genome shotgun (WGS) entry which is preliminary data.</text>
</comment>
<evidence type="ECO:0000313" key="1">
    <source>
        <dbReference type="EMBL" id="KAK7801235.1"/>
    </source>
</evidence>
<evidence type="ECO:0000313" key="2">
    <source>
        <dbReference type="Proteomes" id="UP001488838"/>
    </source>
</evidence>
<gene>
    <name evidence="1" type="ORF">U0070_025724</name>
</gene>
<reference evidence="1 2" key="1">
    <citation type="journal article" date="2023" name="bioRxiv">
        <title>Conserved and derived expression patterns and positive selection on dental genes reveal complex evolutionary context of ever-growing rodent molars.</title>
        <authorList>
            <person name="Calamari Z.T."/>
            <person name="Song A."/>
            <person name="Cohen E."/>
            <person name="Akter M."/>
            <person name="Roy R.D."/>
            <person name="Hallikas O."/>
            <person name="Christensen M.M."/>
            <person name="Li P."/>
            <person name="Marangoni P."/>
            <person name="Jernvall J."/>
            <person name="Klein O.D."/>
        </authorList>
    </citation>
    <scope>NUCLEOTIDE SEQUENCE [LARGE SCALE GENOMIC DNA]</scope>
    <source>
        <strain evidence="1">V071</strain>
    </source>
</reference>
<organism evidence="1 2">
    <name type="scientific">Myodes glareolus</name>
    <name type="common">Bank vole</name>
    <name type="synonym">Clethrionomys glareolus</name>
    <dbReference type="NCBI Taxonomy" id="447135"/>
    <lineage>
        <taxon>Eukaryota</taxon>
        <taxon>Metazoa</taxon>
        <taxon>Chordata</taxon>
        <taxon>Craniata</taxon>
        <taxon>Vertebrata</taxon>
        <taxon>Euteleostomi</taxon>
        <taxon>Mammalia</taxon>
        <taxon>Eutheria</taxon>
        <taxon>Euarchontoglires</taxon>
        <taxon>Glires</taxon>
        <taxon>Rodentia</taxon>
        <taxon>Myomorpha</taxon>
        <taxon>Muroidea</taxon>
        <taxon>Cricetidae</taxon>
        <taxon>Arvicolinae</taxon>
        <taxon>Myodes</taxon>
    </lineage>
</organism>
<name>A0AAW0HEW0_MYOGA</name>
<dbReference type="AlphaFoldDB" id="A0AAW0HEW0"/>
<keyword evidence="2" id="KW-1185">Reference proteome</keyword>
<accession>A0AAW0HEW0</accession>
<proteinExistence type="predicted"/>
<dbReference type="EMBL" id="JBBHLL010000514">
    <property type="protein sequence ID" value="KAK7801235.1"/>
    <property type="molecule type" value="Genomic_DNA"/>
</dbReference>